<proteinExistence type="predicted"/>
<accession>C5LF26</accession>
<dbReference type="InParanoid" id="C5LF26"/>
<dbReference type="OrthoDB" id="422511at2759"/>
<dbReference type="RefSeq" id="XP_002772848.1">
    <property type="nucleotide sequence ID" value="XM_002772802.1"/>
</dbReference>
<feature type="signal peptide" evidence="1">
    <location>
        <begin position="1"/>
        <end position="16"/>
    </location>
</feature>
<protein>
    <submittedName>
        <fullName evidence="2">Uncharacterized protein</fullName>
    </submittedName>
</protein>
<dbReference type="Proteomes" id="UP000007800">
    <property type="component" value="Unassembled WGS sequence"/>
</dbReference>
<organism evidence="3">
    <name type="scientific">Perkinsus marinus (strain ATCC 50983 / TXsc)</name>
    <dbReference type="NCBI Taxonomy" id="423536"/>
    <lineage>
        <taxon>Eukaryota</taxon>
        <taxon>Sar</taxon>
        <taxon>Alveolata</taxon>
        <taxon>Perkinsozoa</taxon>
        <taxon>Perkinsea</taxon>
        <taxon>Perkinsida</taxon>
        <taxon>Perkinsidae</taxon>
        <taxon>Perkinsus</taxon>
    </lineage>
</organism>
<feature type="chain" id="PRO_5002954785" evidence="1">
    <location>
        <begin position="17"/>
        <end position="373"/>
    </location>
</feature>
<keyword evidence="1" id="KW-0732">Signal</keyword>
<reference evidence="2 3" key="1">
    <citation type="submission" date="2008-07" db="EMBL/GenBank/DDBJ databases">
        <authorList>
            <person name="El-Sayed N."/>
            <person name="Caler E."/>
            <person name="Inman J."/>
            <person name="Amedeo P."/>
            <person name="Hass B."/>
            <person name="Wortman J."/>
        </authorList>
    </citation>
    <scope>NUCLEOTIDE SEQUENCE [LARGE SCALE GENOMIC DNA]</scope>
    <source>
        <strain evidence="3">ATCC 50983 / TXsc</strain>
    </source>
</reference>
<gene>
    <name evidence="2" type="ORF">Pmar_PMAR013364</name>
</gene>
<name>C5LF26_PERM5</name>
<evidence type="ECO:0000256" key="1">
    <source>
        <dbReference type="SAM" id="SignalP"/>
    </source>
</evidence>
<dbReference type="EMBL" id="GG681406">
    <property type="protein sequence ID" value="EER04664.1"/>
    <property type="molecule type" value="Genomic_DNA"/>
</dbReference>
<sequence length="373" mass="42232">MTAASILLLLLPAVDAALTVRSMRQTATACRISSHGSSVTLNFNPDTDRVPHVRELACKEGYKKGFFRTKKTSKSYELGVYAENKDILAPFFLDWKPKPGLHQRAYNCVSAARHLHHKLKTIYLRSKKWWYRIPGRASYRFMEFICALKYQKDGPTLFMQLLGQREHTEVIIGKLKATKDNFNDMHDSAILAEDEEEGEELLAGMISKAIRLAIYIPAVSGALFGLTVKKPKNGNPGECMVESKQQGSAIFHYEESSEPSLTVTELFCNFQVENNKQGVDYKVEGGRIMKELAPALNLDDNKRLSKKLKKSSPPFEKCKAWVLQAFKTARNKGEVKARIRRKDSKFIGYLCQRAKQLKDEGGDEEAQEGEEEE</sequence>
<keyword evidence="3" id="KW-1185">Reference proteome</keyword>
<evidence type="ECO:0000313" key="3">
    <source>
        <dbReference type="Proteomes" id="UP000007800"/>
    </source>
</evidence>
<evidence type="ECO:0000313" key="2">
    <source>
        <dbReference type="EMBL" id="EER04664.1"/>
    </source>
</evidence>
<dbReference type="GeneID" id="9037796"/>
<dbReference type="AlphaFoldDB" id="C5LF26"/>